<feature type="region of interest" description="Disordered" evidence="10">
    <location>
        <begin position="1"/>
        <end position="24"/>
    </location>
</feature>
<feature type="compositionally biased region" description="Polar residues" evidence="10">
    <location>
        <begin position="1323"/>
        <end position="1343"/>
    </location>
</feature>
<dbReference type="FunCoup" id="A0A7F5R9S2">
    <property type="interactions" value="30"/>
</dbReference>
<comment type="subcellular location">
    <subcellularLocation>
        <location evidence="1">Cytoplasm</location>
    </subcellularLocation>
</comment>
<dbReference type="Pfam" id="PF00130">
    <property type="entry name" value="C1_1"/>
    <property type="match status" value="1"/>
</dbReference>
<evidence type="ECO:0000256" key="5">
    <source>
        <dbReference type="ARBA" id="ARBA00022723"/>
    </source>
</evidence>
<dbReference type="SUPFAM" id="SSF50729">
    <property type="entry name" value="PH domain-like"/>
    <property type="match status" value="1"/>
</dbReference>
<dbReference type="PANTHER" id="PTHR13944">
    <property type="entry name" value="AGAP007712-PA"/>
    <property type="match status" value="1"/>
</dbReference>
<dbReference type="InParanoid" id="A0A7F5R9S2"/>
<feature type="domain" description="PH" evidence="11">
    <location>
        <begin position="767"/>
        <end position="871"/>
    </location>
</feature>
<dbReference type="Pfam" id="PF17838">
    <property type="entry name" value="PH_16"/>
    <property type="match status" value="1"/>
</dbReference>
<feature type="region of interest" description="Disordered" evidence="10">
    <location>
        <begin position="340"/>
        <end position="359"/>
    </location>
</feature>
<dbReference type="CDD" id="cd15789">
    <property type="entry name" value="PH_ARHGEF2_18_like"/>
    <property type="match status" value="1"/>
</dbReference>
<feature type="region of interest" description="Disordered" evidence="10">
    <location>
        <begin position="1012"/>
        <end position="1047"/>
    </location>
</feature>
<dbReference type="SUPFAM" id="SSF48065">
    <property type="entry name" value="DBL homology domain (DH-domain)"/>
    <property type="match status" value="1"/>
</dbReference>
<dbReference type="Proteomes" id="UP000192223">
    <property type="component" value="Unplaced"/>
</dbReference>
<feature type="region of interest" description="Disordered" evidence="10">
    <location>
        <begin position="189"/>
        <end position="213"/>
    </location>
</feature>
<gene>
    <name evidence="15" type="primary">LOC108739467</name>
</gene>
<dbReference type="SMART" id="SM00325">
    <property type="entry name" value="RhoGEF"/>
    <property type="match status" value="1"/>
</dbReference>
<feature type="compositionally biased region" description="Low complexity" evidence="10">
    <location>
        <begin position="448"/>
        <end position="461"/>
    </location>
</feature>
<dbReference type="PROSITE" id="PS50081">
    <property type="entry name" value="ZF_DAG_PE_2"/>
    <property type="match status" value="1"/>
</dbReference>
<dbReference type="RefSeq" id="XP_025832714.1">
    <property type="nucleotide sequence ID" value="XM_025976929.1"/>
</dbReference>
<organism evidence="14 15">
    <name type="scientific">Agrilus planipennis</name>
    <name type="common">Emerald ash borer</name>
    <name type="synonym">Agrilus marcopoli</name>
    <dbReference type="NCBI Taxonomy" id="224129"/>
    <lineage>
        <taxon>Eukaryota</taxon>
        <taxon>Metazoa</taxon>
        <taxon>Ecdysozoa</taxon>
        <taxon>Arthropoda</taxon>
        <taxon>Hexapoda</taxon>
        <taxon>Insecta</taxon>
        <taxon>Pterygota</taxon>
        <taxon>Neoptera</taxon>
        <taxon>Endopterygota</taxon>
        <taxon>Coleoptera</taxon>
        <taxon>Polyphaga</taxon>
        <taxon>Elateriformia</taxon>
        <taxon>Buprestoidea</taxon>
        <taxon>Buprestidae</taxon>
        <taxon>Agrilinae</taxon>
        <taxon>Agrilus</taxon>
    </lineage>
</organism>
<dbReference type="Gene3D" id="2.30.29.30">
    <property type="entry name" value="Pleckstrin-homology domain (PH domain)/Phosphotyrosine-binding domain (PTB)"/>
    <property type="match status" value="1"/>
</dbReference>
<dbReference type="CDD" id="cd20815">
    <property type="entry name" value="C1_p190RhoGEF-like"/>
    <property type="match status" value="1"/>
</dbReference>
<proteinExistence type="predicted"/>
<dbReference type="GO" id="GO:0008270">
    <property type="term" value="F:zinc ion binding"/>
    <property type="evidence" value="ECO:0007669"/>
    <property type="project" value="UniProtKB-KW"/>
</dbReference>
<evidence type="ECO:0000256" key="9">
    <source>
        <dbReference type="SAM" id="Coils"/>
    </source>
</evidence>
<dbReference type="SMART" id="SM00109">
    <property type="entry name" value="C1"/>
    <property type="match status" value="1"/>
</dbReference>
<evidence type="ECO:0000256" key="2">
    <source>
        <dbReference type="ARBA" id="ARBA00022490"/>
    </source>
</evidence>
<evidence type="ECO:0000256" key="4">
    <source>
        <dbReference type="ARBA" id="ARBA00022658"/>
    </source>
</evidence>
<dbReference type="GeneID" id="108739467"/>
<accession>A0A7F5R9S2</accession>
<feature type="compositionally biased region" description="Basic residues" evidence="10">
    <location>
        <begin position="350"/>
        <end position="359"/>
    </location>
</feature>
<dbReference type="InterPro" id="IPR001849">
    <property type="entry name" value="PH_domain"/>
</dbReference>
<dbReference type="InterPro" id="IPR051632">
    <property type="entry name" value="Rho_GEF"/>
</dbReference>
<dbReference type="Gene3D" id="1.20.900.10">
    <property type="entry name" value="Dbl homology (DH) domain"/>
    <property type="match status" value="1"/>
</dbReference>
<dbReference type="GO" id="GO:0005085">
    <property type="term" value="F:guanyl-nucleotide exchange factor activity"/>
    <property type="evidence" value="ECO:0007669"/>
    <property type="project" value="UniProtKB-KW"/>
</dbReference>
<keyword evidence="4" id="KW-0344">Guanine-nucleotide releasing factor</keyword>
<feature type="compositionally biased region" description="Basic and acidic residues" evidence="10">
    <location>
        <begin position="1450"/>
        <end position="1462"/>
    </location>
</feature>
<protein>
    <submittedName>
        <fullName evidence="15">Rho guanine nucleotide exchange factor 18</fullName>
    </submittedName>
</protein>
<dbReference type="SMART" id="SM00233">
    <property type="entry name" value="PH"/>
    <property type="match status" value="1"/>
</dbReference>
<dbReference type="InterPro" id="IPR046349">
    <property type="entry name" value="C1-like_sf"/>
</dbReference>
<feature type="region of interest" description="Disordered" evidence="10">
    <location>
        <begin position="128"/>
        <end position="157"/>
    </location>
</feature>
<feature type="compositionally biased region" description="Polar residues" evidence="10">
    <location>
        <begin position="196"/>
        <end position="205"/>
    </location>
</feature>
<evidence type="ECO:0000259" key="11">
    <source>
        <dbReference type="PROSITE" id="PS50003"/>
    </source>
</evidence>
<keyword evidence="3" id="KW-0597">Phosphoprotein</keyword>
<dbReference type="KEGG" id="apln:108739467"/>
<keyword evidence="7" id="KW-0862">Zinc</keyword>
<evidence type="ECO:0000313" key="14">
    <source>
        <dbReference type="Proteomes" id="UP000192223"/>
    </source>
</evidence>
<feature type="region of interest" description="Disordered" evidence="10">
    <location>
        <begin position="1323"/>
        <end position="1421"/>
    </location>
</feature>
<feature type="region of interest" description="Disordered" evidence="10">
    <location>
        <begin position="1435"/>
        <end position="1503"/>
    </location>
</feature>
<sequence>MEKLNTELIPLSSDECGQSGGEADSDEDVITNYHHLHQHHHVAAGLEMLPRPVPLPTISVTPHSPANKTYPVLEDSLQQVRELHESVQRMRNATIQGNSYIHSSKDFAAFALNPLLAQVARLSSSCPTLNEPVTESDAVGESLGSSPVHQPLSRKGSGAQDWLLGRDLELHSQRRRSWTALDDLSRIKDKRKNPRQRSISLSSMESEADESSLLDNVDGSTARLLGADPVIVVRRGHRGSGGGASTHSLNEADLQNDFNKLKAKRDAEQSQLLPARLPLQKSVSTPSIIAVRELATEANLVGAQPTIPVSRPSGTESETEEEGGSRSGLPRFDSHSIAHLHHVPYDHSEKRRKRGSLFFRKKKDKSKKFTHQWLAASFVSSNICDFCNKPLSNKPALYCENCGTTVHQNSCKDNTPDCIKSKNSKNSAKIPPFAVPLPNAKIIVKRGSGSFSGQSNSNSSNHQILGEDKDGDLHGHHDSTNFPDDVPLVPLEFLSDAPLTAAELSFDLSLGLHENEPDSWTPYVGKELAKKLKEKEVKRQEHIYEFILTEKHHCMTLLVMQKIFVEGLQKYFTLGANLERMFPRLLDLTELHLELLSKLRQRQREAPVVPTIADILLDQFSSQNASKLKSAYGEFCSRHRDAVEIYKYYFQNDSRFGQFVRHCQNNPLLKKKGIPECILFVTQRLTKYPLLIEPLIKTSKENRQEQEILQKVLALVKEILVEVDSQVAEKEKEDRKLEIYNRIDAKSYTIHRGRKFKKSDILQGNRSLKFEGVAMLMQGRSKMQVVLVIVLTDVLFFLQESSHNKYTFFTPESKAGVISLQKLLVREKAGQESRGIYLISSNPADPEMFELKVHKPKDKQVWIQAIRNAVQNCPEEDEDSLLLSTEEKQAQLNAKQNQIKHLIDSDTDIEGLLRQKDIEQALLLEEKMSLQLKLLASAGLEPPSPPSYRHLVGENVDTGQVWKEVLTAVQEVSHLASSLYTTGTNLSRSVSSAGEHQSETYVSPVLPKRAETFGGFDNSQPPNKLLNKKLQSSGGNSACTPEVEPLKPGDSRLFDKLPWRHCQISGTSSLTSEITPTDGQHLAHPDVPTLLTLGKEQQYAAVQLSHYVYTLLCIISQLMTTNDSLQAQLAALKGEGGKYKHNQQLEELRNLQDKLSVEKAAWAAARETEAKELEEKRQELLKVQEQIKAEQSDITQQREQLYRKMEILTSQGLLISPNVAIPVTTKDTDHCYGSGIPLNEDSSNQSSEETSPSQSDGSPLVSSCSSSNNVYATGTERRKDSKWNKSSSKSQLPQHLISATNQQKVTQGIAIKQQLPLKLATRLSSGGSNTTSTPQPLNNNGAPQQMLPLKLSQDEKVRRTSTSGYQRLGSGSRSPTSGSGDSTPTTPHSHSRTGSSPAMMQGGAVPSGSATLPTNHQQQHYVQQQATVGVMGMVSNNNNKASRTHTYPKLPDKFKVRNDTQSHPHHHHSQHHHHPHHHQQQVQQQQHPQQQQQQQTDEKVIYF</sequence>
<feature type="compositionally biased region" description="Basic residues" evidence="10">
    <location>
        <begin position="1463"/>
        <end position="1479"/>
    </location>
</feature>
<reference evidence="15" key="1">
    <citation type="submission" date="2025-08" db="UniProtKB">
        <authorList>
            <consortium name="RefSeq"/>
        </authorList>
    </citation>
    <scope>IDENTIFICATION</scope>
    <source>
        <tissue evidence="15">Entire body</tissue>
    </source>
</reference>
<dbReference type="InterPro" id="IPR041020">
    <property type="entry name" value="PH_16"/>
</dbReference>
<evidence type="ECO:0000259" key="13">
    <source>
        <dbReference type="PROSITE" id="PS50081"/>
    </source>
</evidence>
<dbReference type="InterPro" id="IPR002219">
    <property type="entry name" value="PKC_DAG/PE"/>
</dbReference>
<evidence type="ECO:0000259" key="12">
    <source>
        <dbReference type="PROSITE" id="PS50010"/>
    </source>
</evidence>
<evidence type="ECO:0000313" key="15">
    <source>
        <dbReference type="RefSeq" id="XP_025832714.1"/>
    </source>
</evidence>
<feature type="coiled-coil region" evidence="9">
    <location>
        <begin position="1115"/>
        <end position="1200"/>
    </location>
</feature>
<feature type="compositionally biased region" description="Low complexity" evidence="10">
    <location>
        <begin position="1480"/>
        <end position="1495"/>
    </location>
</feature>
<evidence type="ECO:0000256" key="3">
    <source>
        <dbReference type="ARBA" id="ARBA00022553"/>
    </source>
</evidence>
<keyword evidence="2" id="KW-0963">Cytoplasm</keyword>
<dbReference type="PROSITE" id="PS50010">
    <property type="entry name" value="DH_2"/>
    <property type="match status" value="1"/>
</dbReference>
<feature type="compositionally biased region" description="Low complexity" evidence="10">
    <location>
        <begin position="1369"/>
        <end position="1397"/>
    </location>
</feature>
<feature type="domain" description="Phorbol-ester/DAG-type" evidence="13">
    <location>
        <begin position="370"/>
        <end position="418"/>
    </location>
</feature>
<keyword evidence="6" id="KW-0863">Zinc-finger</keyword>
<evidence type="ECO:0000256" key="7">
    <source>
        <dbReference type="ARBA" id="ARBA00022833"/>
    </source>
</evidence>
<feature type="compositionally biased region" description="Polar residues" evidence="10">
    <location>
        <begin position="1029"/>
        <end position="1039"/>
    </location>
</feature>
<dbReference type="OrthoDB" id="28045at2759"/>
<dbReference type="Pfam" id="PF00621">
    <property type="entry name" value="RhoGEF"/>
    <property type="match status" value="1"/>
</dbReference>
<feature type="compositionally biased region" description="Basic and acidic residues" evidence="10">
    <location>
        <begin position="465"/>
        <end position="479"/>
    </location>
</feature>
<dbReference type="Gene3D" id="3.30.60.20">
    <property type="match status" value="1"/>
</dbReference>
<feature type="compositionally biased region" description="Low complexity" evidence="10">
    <location>
        <begin position="1239"/>
        <end position="1267"/>
    </location>
</feature>
<feature type="region of interest" description="Disordered" evidence="10">
    <location>
        <begin position="303"/>
        <end position="332"/>
    </location>
</feature>
<dbReference type="GO" id="GO:0005737">
    <property type="term" value="C:cytoplasm"/>
    <property type="evidence" value="ECO:0007669"/>
    <property type="project" value="UniProtKB-SubCell"/>
</dbReference>
<keyword evidence="8 9" id="KW-0175">Coiled coil</keyword>
<feature type="region of interest" description="Disordered" evidence="10">
    <location>
        <begin position="1231"/>
        <end position="1296"/>
    </location>
</feature>
<feature type="region of interest" description="Disordered" evidence="10">
    <location>
        <begin position="448"/>
        <end position="481"/>
    </location>
</feature>
<keyword evidence="5" id="KW-0479">Metal-binding</keyword>
<dbReference type="CDD" id="cd00160">
    <property type="entry name" value="RhoGEF"/>
    <property type="match status" value="1"/>
</dbReference>
<name>A0A7F5R9S2_AGRPL</name>
<dbReference type="InterPro" id="IPR035899">
    <property type="entry name" value="DBL_dom_sf"/>
</dbReference>
<dbReference type="PROSITE" id="PS50003">
    <property type="entry name" value="PH_DOMAIN"/>
    <property type="match status" value="1"/>
</dbReference>
<evidence type="ECO:0000256" key="8">
    <source>
        <dbReference type="ARBA" id="ARBA00023054"/>
    </source>
</evidence>
<dbReference type="GO" id="GO:0035023">
    <property type="term" value="P:regulation of Rho protein signal transduction"/>
    <property type="evidence" value="ECO:0007669"/>
    <property type="project" value="TreeGrafter"/>
</dbReference>
<evidence type="ECO:0000256" key="1">
    <source>
        <dbReference type="ARBA" id="ARBA00004496"/>
    </source>
</evidence>
<dbReference type="InterPro" id="IPR000219">
    <property type="entry name" value="DH_dom"/>
</dbReference>
<keyword evidence="14" id="KW-1185">Reference proteome</keyword>
<feature type="domain" description="DH" evidence="12">
    <location>
        <begin position="538"/>
        <end position="726"/>
    </location>
</feature>
<dbReference type="InterPro" id="IPR011993">
    <property type="entry name" value="PH-like_dom_sf"/>
</dbReference>
<evidence type="ECO:0000256" key="6">
    <source>
        <dbReference type="ARBA" id="ARBA00022771"/>
    </source>
</evidence>
<dbReference type="PANTHER" id="PTHR13944:SF21">
    <property type="entry name" value="CYSTS, ISOFORM C"/>
    <property type="match status" value="1"/>
</dbReference>
<dbReference type="SUPFAM" id="SSF57889">
    <property type="entry name" value="Cysteine-rich domain"/>
    <property type="match status" value="1"/>
</dbReference>
<evidence type="ECO:0000256" key="10">
    <source>
        <dbReference type="SAM" id="MobiDB-lite"/>
    </source>
</evidence>